<keyword evidence="2" id="KW-1185">Reference proteome</keyword>
<organism evidence="1 2">
    <name type="scientific">Arthrobacter parietis</name>
    <dbReference type="NCBI Taxonomy" id="271434"/>
    <lineage>
        <taxon>Bacteria</taxon>
        <taxon>Bacillati</taxon>
        <taxon>Actinomycetota</taxon>
        <taxon>Actinomycetes</taxon>
        <taxon>Micrococcales</taxon>
        <taxon>Micrococcaceae</taxon>
        <taxon>Arthrobacter</taxon>
    </lineage>
</organism>
<sequence length="98" mass="10600">MLPLDLLGTGNGHGRRQLDCSKELLKRRRFGSGIIMQKPDPVVNPAGGIGTVRFRSAAGRNLGKPCTDGGTEAAAPGGAYYGGTHRKLQLQKRRRFIR</sequence>
<dbReference type="Proteomes" id="UP001500974">
    <property type="component" value="Unassembled WGS sequence"/>
</dbReference>
<dbReference type="EMBL" id="BAAAON010000003">
    <property type="protein sequence ID" value="GAA2176744.1"/>
    <property type="molecule type" value="Genomic_DNA"/>
</dbReference>
<evidence type="ECO:0000313" key="2">
    <source>
        <dbReference type="Proteomes" id="UP001500974"/>
    </source>
</evidence>
<accession>A0ABP5MUL4</accession>
<gene>
    <name evidence="1" type="ORF">GCM10009784_24480</name>
</gene>
<proteinExistence type="predicted"/>
<evidence type="ECO:0000313" key="1">
    <source>
        <dbReference type="EMBL" id="GAA2176744.1"/>
    </source>
</evidence>
<reference evidence="2" key="1">
    <citation type="journal article" date="2019" name="Int. J. Syst. Evol. Microbiol.">
        <title>The Global Catalogue of Microorganisms (GCM) 10K type strain sequencing project: providing services to taxonomists for standard genome sequencing and annotation.</title>
        <authorList>
            <consortium name="The Broad Institute Genomics Platform"/>
            <consortium name="The Broad Institute Genome Sequencing Center for Infectious Disease"/>
            <person name="Wu L."/>
            <person name="Ma J."/>
        </authorList>
    </citation>
    <scope>NUCLEOTIDE SEQUENCE [LARGE SCALE GENOMIC DNA]</scope>
    <source>
        <strain evidence="2">JCM 14917</strain>
    </source>
</reference>
<name>A0ABP5MUL4_9MICC</name>
<comment type="caution">
    <text evidence="1">The sequence shown here is derived from an EMBL/GenBank/DDBJ whole genome shotgun (WGS) entry which is preliminary data.</text>
</comment>
<protein>
    <submittedName>
        <fullName evidence="1">Uncharacterized protein</fullName>
    </submittedName>
</protein>